<dbReference type="PANTHER" id="PTHR37625">
    <property type="entry name" value="OUTER MEMBRANE LIPOPROTEIN-RELATED"/>
    <property type="match status" value="1"/>
</dbReference>
<dbReference type="RefSeq" id="WP_131487418.1">
    <property type="nucleotide sequence ID" value="NZ_JAENMR010000002.1"/>
</dbReference>
<dbReference type="AlphaFoldDB" id="A0AAP2F077"/>
<dbReference type="EMBL" id="JAENMS010000002">
    <property type="protein sequence ID" value="MBL5934049.1"/>
    <property type="molecule type" value="Genomic_DNA"/>
</dbReference>
<evidence type="ECO:0000313" key="1">
    <source>
        <dbReference type="EMBL" id="MBL5934049.1"/>
    </source>
</evidence>
<dbReference type="InterPro" id="IPR038706">
    <property type="entry name" value="Type_VI_SciN-like_sf"/>
</dbReference>
<proteinExistence type="predicted"/>
<name>A0AAP2F077_LELAM</name>
<gene>
    <name evidence="1" type="primary">tssJ</name>
    <name evidence="1" type="ORF">I7V27_06190</name>
</gene>
<protein>
    <submittedName>
        <fullName evidence="1">Type VI secretion system lipoprotein TssJ</fullName>
    </submittedName>
</protein>
<evidence type="ECO:0000313" key="2">
    <source>
        <dbReference type="Proteomes" id="UP000653275"/>
    </source>
</evidence>
<dbReference type="Proteomes" id="UP000653275">
    <property type="component" value="Unassembled WGS sequence"/>
</dbReference>
<reference evidence="1" key="1">
    <citation type="submission" date="2020-12" db="EMBL/GenBank/DDBJ databases">
        <title>Draft genome sequence of Enterobacter spp., Lelliottia spp. and Serratia spp. isolated from drinking water reservoirs and lakes.</title>
        <authorList>
            <person name="Reitter C."/>
            <person name="Neuhaus K."/>
            <person name="Huegler M."/>
        </authorList>
    </citation>
    <scope>NUCLEOTIDE SEQUENCE</scope>
    <source>
        <strain evidence="1">TZW15</strain>
    </source>
</reference>
<dbReference type="Pfam" id="PF12790">
    <property type="entry name" value="T6SS-SciN"/>
    <property type="match status" value="1"/>
</dbReference>
<dbReference type="PANTHER" id="PTHR37625:SF4">
    <property type="entry name" value="OUTER MEMBRANE LIPOPROTEIN"/>
    <property type="match status" value="1"/>
</dbReference>
<dbReference type="NCBIfam" id="TIGR03352">
    <property type="entry name" value="VI_chp_3"/>
    <property type="match status" value="1"/>
</dbReference>
<dbReference type="Gene3D" id="2.60.40.4150">
    <property type="entry name" value="Type VI secretion system, lipoprotein SciN"/>
    <property type="match status" value="1"/>
</dbReference>
<dbReference type="InterPro" id="IPR017734">
    <property type="entry name" value="T6SS_SciN"/>
</dbReference>
<accession>A0AAP2F077</accession>
<organism evidence="1 2">
    <name type="scientific">Lelliottia amnigena</name>
    <name type="common">Enterobacter amnigenus</name>
    <dbReference type="NCBI Taxonomy" id="61646"/>
    <lineage>
        <taxon>Bacteria</taxon>
        <taxon>Pseudomonadati</taxon>
        <taxon>Pseudomonadota</taxon>
        <taxon>Gammaproteobacteria</taxon>
        <taxon>Enterobacterales</taxon>
        <taxon>Enterobacteriaceae</taxon>
        <taxon>Lelliottia</taxon>
    </lineage>
</organism>
<sequence>MKLSGIKNFTISIFLPLLINACSTQNEKTPEARAIEMTLTAGKNSNPDRDGRAAPVEVFIYALTEQDNFNGSDYFTLLAGNNPALVTEIKMRKQVILKPLGEKKLDFTVEGEVNSLAVVAAYRDINEAQWSALYSLPKQQSNAWYQIFASNSKAPLKIAVAVEQLSVSIKEVN</sequence>
<comment type="caution">
    <text evidence="1">The sequence shown here is derived from an EMBL/GenBank/DDBJ whole genome shotgun (WGS) entry which is preliminary data.</text>
</comment>
<keyword evidence="1" id="KW-0449">Lipoprotein</keyword>